<sequence>MSNAALYVVLLAAVVSIVSNAFLSDIVKMVEFSRAVDGSNSLDYTYEGDDGPKISGKTISLHNNDPFHGFFRASDDVIYWFQLDEFEKNESVTGGIRLAEFDGEKITTIDYHVQCDIGGHGYICTPYSTMWNSSNICFERSQMESQIFNFTVSADNSSNQCKGTTYLEADDPNVQIVHILDAEWDGYFRVKFTPEEVNSTEIFCRGSELITSTQKLAVLENHFVNPQLIKSFSDKLSYIPQVPQVPNLSFLIFILVIRRLETSIVTCWYGMAPVGR</sequence>
<feature type="chain" id="PRO_5040392274" evidence="1">
    <location>
        <begin position="22"/>
        <end position="276"/>
    </location>
</feature>
<keyword evidence="1" id="KW-0732">Signal</keyword>
<name>A0A9Q0N4R0_9DIPT</name>
<comment type="caution">
    <text evidence="2">The sequence shown here is derived from an EMBL/GenBank/DDBJ whole genome shotgun (WGS) entry which is preliminary data.</text>
</comment>
<keyword evidence="3" id="KW-1185">Reference proteome</keyword>
<evidence type="ECO:0000313" key="3">
    <source>
        <dbReference type="Proteomes" id="UP001151699"/>
    </source>
</evidence>
<evidence type="ECO:0000313" key="2">
    <source>
        <dbReference type="EMBL" id="KAJ6643538.1"/>
    </source>
</evidence>
<proteinExistence type="predicted"/>
<dbReference type="OrthoDB" id="10621984at2759"/>
<reference evidence="2" key="1">
    <citation type="submission" date="2022-07" db="EMBL/GenBank/DDBJ databases">
        <authorList>
            <person name="Trinca V."/>
            <person name="Uliana J.V.C."/>
            <person name="Torres T.T."/>
            <person name="Ward R.J."/>
            <person name="Monesi N."/>
        </authorList>
    </citation>
    <scope>NUCLEOTIDE SEQUENCE</scope>
    <source>
        <strain evidence="2">HSMRA1968</strain>
        <tissue evidence="2">Whole embryos</tissue>
    </source>
</reference>
<gene>
    <name evidence="2" type="ORF">Bhyg_08500</name>
</gene>
<feature type="signal peptide" evidence="1">
    <location>
        <begin position="1"/>
        <end position="21"/>
    </location>
</feature>
<dbReference type="Proteomes" id="UP001151699">
    <property type="component" value="Chromosome B"/>
</dbReference>
<dbReference type="EMBL" id="WJQU01000002">
    <property type="protein sequence ID" value="KAJ6643538.1"/>
    <property type="molecule type" value="Genomic_DNA"/>
</dbReference>
<evidence type="ECO:0000256" key="1">
    <source>
        <dbReference type="SAM" id="SignalP"/>
    </source>
</evidence>
<feature type="non-terminal residue" evidence="2">
    <location>
        <position position="276"/>
    </location>
</feature>
<accession>A0A9Q0N4R0</accession>
<protein>
    <submittedName>
        <fullName evidence="2">Uncharacterized protein</fullName>
    </submittedName>
</protein>
<dbReference type="AlphaFoldDB" id="A0A9Q0N4R0"/>
<organism evidence="2 3">
    <name type="scientific">Pseudolycoriella hygida</name>
    <dbReference type="NCBI Taxonomy" id="35572"/>
    <lineage>
        <taxon>Eukaryota</taxon>
        <taxon>Metazoa</taxon>
        <taxon>Ecdysozoa</taxon>
        <taxon>Arthropoda</taxon>
        <taxon>Hexapoda</taxon>
        <taxon>Insecta</taxon>
        <taxon>Pterygota</taxon>
        <taxon>Neoptera</taxon>
        <taxon>Endopterygota</taxon>
        <taxon>Diptera</taxon>
        <taxon>Nematocera</taxon>
        <taxon>Sciaroidea</taxon>
        <taxon>Sciaridae</taxon>
        <taxon>Pseudolycoriella</taxon>
    </lineage>
</organism>